<dbReference type="AlphaFoldDB" id="J9G6K4"/>
<sequence length="47" mass="5537">MFLVLLCCYGFCLLTDFKSLLVHTSMKKAKQFKFNPFLSLSMHYGFH</sequence>
<gene>
    <name evidence="1" type="ORF">EVA_09018</name>
</gene>
<name>J9G6K4_9ZZZZ</name>
<reference evidence="1" key="1">
    <citation type="journal article" date="2012" name="PLoS ONE">
        <title>Gene sets for utilization of primary and secondary nutrition supplies in the distal gut of endangered iberian lynx.</title>
        <authorList>
            <person name="Alcaide M."/>
            <person name="Messina E."/>
            <person name="Richter M."/>
            <person name="Bargiela R."/>
            <person name="Peplies J."/>
            <person name="Huws S.A."/>
            <person name="Newbold C.J."/>
            <person name="Golyshin P.N."/>
            <person name="Simon M.A."/>
            <person name="Lopez G."/>
            <person name="Yakimov M.M."/>
            <person name="Ferrer M."/>
        </authorList>
    </citation>
    <scope>NUCLEOTIDE SEQUENCE</scope>
</reference>
<accession>J9G6K4</accession>
<dbReference type="EMBL" id="AMCI01002379">
    <property type="protein sequence ID" value="EJX02877.1"/>
    <property type="molecule type" value="Genomic_DNA"/>
</dbReference>
<organism evidence="1">
    <name type="scientific">gut metagenome</name>
    <dbReference type="NCBI Taxonomy" id="749906"/>
    <lineage>
        <taxon>unclassified sequences</taxon>
        <taxon>metagenomes</taxon>
        <taxon>organismal metagenomes</taxon>
    </lineage>
</organism>
<proteinExistence type="predicted"/>
<protein>
    <submittedName>
        <fullName evidence="1">Uncharacterized protein</fullName>
    </submittedName>
</protein>
<comment type="caution">
    <text evidence="1">The sequence shown here is derived from an EMBL/GenBank/DDBJ whole genome shotgun (WGS) entry which is preliminary data.</text>
</comment>
<evidence type="ECO:0000313" key="1">
    <source>
        <dbReference type="EMBL" id="EJX02877.1"/>
    </source>
</evidence>